<evidence type="ECO:0000313" key="6">
    <source>
        <dbReference type="Proteomes" id="UP000315995"/>
    </source>
</evidence>
<dbReference type="Pfam" id="PF08334">
    <property type="entry name" value="T2SSG"/>
    <property type="match status" value="1"/>
</dbReference>
<keyword evidence="3" id="KW-1133">Transmembrane helix</keyword>
<evidence type="ECO:0000256" key="3">
    <source>
        <dbReference type="SAM" id="Phobius"/>
    </source>
</evidence>
<accession>A0A5B8Y4K2</accession>
<dbReference type="InterPro" id="IPR000983">
    <property type="entry name" value="Bac_GSPG_pilin"/>
</dbReference>
<evidence type="ECO:0000256" key="1">
    <source>
        <dbReference type="ARBA" id="ARBA00022481"/>
    </source>
</evidence>
<feature type="domain" description="Type II secretion system protein GspG C-terminal" evidence="4">
    <location>
        <begin position="49"/>
        <end position="135"/>
    </location>
</feature>
<evidence type="ECO:0000313" key="5">
    <source>
        <dbReference type="EMBL" id="QDG50112.1"/>
    </source>
</evidence>
<keyword evidence="3" id="KW-0812">Transmembrane</keyword>
<gene>
    <name evidence="5" type="ORF">FIV42_04995</name>
</gene>
<proteinExistence type="predicted"/>
<dbReference type="PRINTS" id="PR00813">
    <property type="entry name" value="BCTERIALGSPG"/>
</dbReference>
<dbReference type="GO" id="GO:0015628">
    <property type="term" value="P:protein secretion by the type II secretion system"/>
    <property type="evidence" value="ECO:0007669"/>
    <property type="project" value="InterPro"/>
</dbReference>
<dbReference type="InterPro" id="IPR012902">
    <property type="entry name" value="N_methyl_site"/>
</dbReference>
<dbReference type="PROSITE" id="PS00409">
    <property type="entry name" value="PROKAR_NTER_METHYL"/>
    <property type="match status" value="1"/>
</dbReference>
<dbReference type="RefSeq" id="WP_141196608.1">
    <property type="nucleotide sequence ID" value="NZ_CP041186.1"/>
</dbReference>
<dbReference type="Proteomes" id="UP000315995">
    <property type="component" value="Chromosome"/>
</dbReference>
<keyword evidence="3" id="KW-0472">Membrane</keyword>
<dbReference type="GO" id="GO:0015627">
    <property type="term" value="C:type II protein secretion system complex"/>
    <property type="evidence" value="ECO:0007669"/>
    <property type="project" value="InterPro"/>
</dbReference>
<keyword evidence="6" id="KW-1185">Reference proteome</keyword>
<evidence type="ECO:0000256" key="2">
    <source>
        <dbReference type="SAM" id="MobiDB-lite"/>
    </source>
</evidence>
<protein>
    <submittedName>
        <fullName evidence="5">Prepilin-type N-terminal cleavage/methylation domain-containing protein</fullName>
    </submittedName>
</protein>
<dbReference type="Pfam" id="PF07963">
    <property type="entry name" value="N_methyl"/>
    <property type="match status" value="1"/>
</dbReference>
<feature type="region of interest" description="Disordered" evidence="2">
    <location>
        <begin position="120"/>
        <end position="145"/>
    </location>
</feature>
<name>A0A4Y6PP63_PERCE</name>
<dbReference type="SUPFAM" id="SSF54523">
    <property type="entry name" value="Pili subunits"/>
    <property type="match status" value="1"/>
</dbReference>
<keyword evidence="1" id="KW-0488">Methylation</keyword>
<dbReference type="EMBL" id="CP041186">
    <property type="protein sequence ID" value="QDG50112.1"/>
    <property type="molecule type" value="Genomic_DNA"/>
</dbReference>
<accession>A0A4Y6PP63</accession>
<dbReference type="InterPro" id="IPR013545">
    <property type="entry name" value="T2SS_protein-GspG_C"/>
</dbReference>
<dbReference type="InterPro" id="IPR045584">
    <property type="entry name" value="Pilin-like"/>
</dbReference>
<reference evidence="5 6" key="1">
    <citation type="submission" date="2019-06" db="EMBL/GenBank/DDBJ databases">
        <title>Persicimonas caeni gen. nov., sp. nov., a predatory bacterium isolated from solar saltern.</title>
        <authorList>
            <person name="Wang S."/>
        </authorList>
    </citation>
    <scope>NUCLEOTIDE SEQUENCE [LARGE SCALE GENOMIC DNA]</scope>
    <source>
        <strain evidence="5 6">YN101</strain>
    </source>
</reference>
<dbReference type="OrthoDB" id="9795612at2"/>
<dbReference type="NCBIfam" id="TIGR02532">
    <property type="entry name" value="IV_pilin_GFxxxE"/>
    <property type="match status" value="1"/>
</dbReference>
<organism evidence="5 6">
    <name type="scientific">Persicimonas caeni</name>
    <dbReference type="NCBI Taxonomy" id="2292766"/>
    <lineage>
        <taxon>Bacteria</taxon>
        <taxon>Deltaproteobacteria</taxon>
        <taxon>Bradymonadales</taxon>
        <taxon>Bradymonadaceae</taxon>
        <taxon>Persicimonas</taxon>
    </lineage>
</organism>
<dbReference type="AlphaFoldDB" id="A0A4Y6PP63"/>
<dbReference type="Gene3D" id="3.30.700.10">
    <property type="entry name" value="Glycoprotein, Type 4 Pilin"/>
    <property type="match status" value="1"/>
</dbReference>
<sequence>MKLIENIKEAHLAATKRGQLANTRGMTLIEIMIVITIMASIMGVVGFYVVGALEEANIKEAKIQMGNLNQSLDMYYTRTDPHEYPESLQKLVDRNIMQEVPSDPWGEQYVYRRDSRNEFTLMSKGPDMTEGTEDDITPGGDGGES</sequence>
<evidence type="ECO:0000259" key="4">
    <source>
        <dbReference type="Pfam" id="PF08334"/>
    </source>
</evidence>
<feature type="transmembrane region" description="Helical" evidence="3">
    <location>
        <begin position="31"/>
        <end position="53"/>
    </location>
</feature>